<feature type="transmembrane region" description="Helical" evidence="1">
    <location>
        <begin position="181"/>
        <end position="199"/>
    </location>
</feature>
<reference evidence="2 3" key="1">
    <citation type="journal article" date="2019" name="Int. J. Syst. Evol. Microbiol.">
        <title>The Global Catalogue of Microorganisms (GCM) 10K type strain sequencing project: providing services to taxonomists for standard genome sequencing and annotation.</title>
        <authorList>
            <consortium name="The Broad Institute Genomics Platform"/>
            <consortium name="The Broad Institute Genome Sequencing Center for Infectious Disease"/>
            <person name="Wu L."/>
            <person name="Ma J."/>
        </authorList>
    </citation>
    <scope>NUCLEOTIDE SEQUENCE [LARGE SCALE GENOMIC DNA]</scope>
    <source>
        <strain evidence="2 3">DT92</strain>
    </source>
</reference>
<accession>A0ABD5XQZ7</accession>
<evidence type="ECO:0000256" key="1">
    <source>
        <dbReference type="SAM" id="Phobius"/>
    </source>
</evidence>
<evidence type="ECO:0000313" key="2">
    <source>
        <dbReference type="EMBL" id="MFC7137568.1"/>
    </source>
</evidence>
<dbReference type="EMBL" id="JBHSZG010000001">
    <property type="protein sequence ID" value="MFC7137568.1"/>
    <property type="molecule type" value="Genomic_DNA"/>
</dbReference>
<keyword evidence="1" id="KW-0472">Membrane</keyword>
<gene>
    <name evidence="2" type="ORF">ACFQRB_16210</name>
</gene>
<comment type="caution">
    <text evidence="2">The sequence shown here is derived from an EMBL/GenBank/DDBJ whole genome shotgun (WGS) entry which is preliminary data.</text>
</comment>
<dbReference type="Proteomes" id="UP001596368">
    <property type="component" value="Unassembled WGS sequence"/>
</dbReference>
<protein>
    <submittedName>
        <fullName evidence="2">Uncharacterized protein</fullName>
    </submittedName>
</protein>
<keyword evidence="1" id="KW-1133">Transmembrane helix</keyword>
<name>A0ABD5XQZ7_9EURY</name>
<feature type="transmembrane region" description="Helical" evidence="1">
    <location>
        <begin position="157"/>
        <end position="174"/>
    </location>
</feature>
<evidence type="ECO:0000313" key="3">
    <source>
        <dbReference type="Proteomes" id="UP001596368"/>
    </source>
</evidence>
<dbReference type="AlphaFoldDB" id="A0ABD5XQZ7"/>
<proteinExistence type="predicted"/>
<keyword evidence="3" id="KW-1185">Reference proteome</keyword>
<keyword evidence="1" id="KW-0812">Transmembrane</keyword>
<sequence>MSESWTSPSESVVVEAGGKQRIYAPKAPEGGTARARTIPVEVQPENGVRVSVTDPTQPSFEVGPASTSGDACSVVYHDTVTGDTYRLVSETRDGYVIDEATASSPVTFTDPEDDTELLSVVKANETAGSAGGGGGGGGGGAAPAEVRRAGGLTSSPLVVGPLGVALVLGAFIVSRRTRIPIWATAPASGIAFVVVLETLAPGTVSGVVRRLGVEVASGIGQVSSALVLAGGAVALWGVYRLVKRFTRKDQVALTLRRGS</sequence>
<organism evidence="2 3">
    <name type="scientific">Halobaculum litoreum</name>
    <dbReference type="NCBI Taxonomy" id="3031998"/>
    <lineage>
        <taxon>Archaea</taxon>
        <taxon>Methanobacteriati</taxon>
        <taxon>Methanobacteriota</taxon>
        <taxon>Stenosarchaea group</taxon>
        <taxon>Halobacteria</taxon>
        <taxon>Halobacteriales</taxon>
        <taxon>Haloferacaceae</taxon>
        <taxon>Halobaculum</taxon>
    </lineage>
</organism>
<feature type="transmembrane region" description="Helical" evidence="1">
    <location>
        <begin position="219"/>
        <end position="239"/>
    </location>
</feature>